<dbReference type="AlphaFoldDB" id="A0A0F7ZK14"/>
<dbReference type="Proteomes" id="UP000054481">
    <property type="component" value="Unassembled WGS sequence"/>
</dbReference>
<evidence type="ECO:0008006" key="5">
    <source>
        <dbReference type="Google" id="ProtNLM"/>
    </source>
</evidence>
<dbReference type="PANTHER" id="PTHR12794:SF0">
    <property type="entry name" value="GEM-ASSOCIATED PROTEIN 2"/>
    <property type="match status" value="1"/>
</dbReference>
<evidence type="ECO:0000256" key="2">
    <source>
        <dbReference type="SAM" id="MobiDB-lite"/>
    </source>
</evidence>
<reference evidence="3 4" key="1">
    <citation type="journal article" date="2014" name="Genome Biol. Evol.">
        <title>Comparative genomics and transcriptomics analyses reveal divergent lifestyle features of nematode endoparasitic fungus Hirsutella minnesotensis.</title>
        <authorList>
            <person name="Lai Y."/>
            <person name="Liu K."/>
            <person name="Zhang X."/>
            <person name="Zhang X."/>
            <person name="Li K."/>
            <person name="Wang N."/>
            <person name="Shu C."/>
            <person name="Wu Y."/>
            <person name="Wang C."/>
            <person name="Bushley K.E."/>
            <person name="Xiang M."/>
            <person name="Liu X."/>
        </authorList>
    </citation>
    <scope>NUCLEOTIDE SEQUENCE [LARGE SCALE GENOMIC DNA]</scope>
    <source>
        <strain evidence="3 4">3608</strain>
    </source>
</reference>
<dbReference type="Gene3D" id="1.20.58.1070">
    <property type="match status" value="1"/>
</dbReference>
<dbReference type="OrthoDB" id="428895at2759"/>
<proteinExistence type="inferred from homology"/>
<dbReference type="GO" id="GO:0000387">
    <property type="term" value="P:spliceosomal snRNP assembly"/>
    <property type="evidence" value="ECO:0007669"/>
    <property type="project" value="InterPro"/>
</dbReference>
<evidence type="ECO:0000313" key="4">
    <source>
        <dbReference type="Proteomes" id="UP000054481"/>
    </source>
</evidence>
<dbReference type="GO" id="GO:0005634">
    <property type="term" value="C:nucleus"/>
    <property type="evidence" value="ECO:0007669"/>
    <property type="project" value="TreeGrafter"/>
</dbReference>
<feature type="compositionally biased region" description="Basic and acidic residues" evidence="2">
    <location>
        <begin position="400"/>
        <end position="413"/>
    </location>
</feature>
<feature type="compositionally biased region" description="Basic residues" evidence="2">
    <location>
        <begin position="23"/>
        <end position="38"/>
    </location>
</feature>
<evidence type="ECO:0000256" key="1">
    <source>
        <dbReference type="ARBA" id="ARBA00025758"/>
    </source>
</evidence>
<evidence type="ECO:0000313" key="3">
    <source>
        <dbReference type="EMBL" id="KJZ74866.1"/>
    </source>
</evidence>
<sequence>MSSKRDYDDMDEGEVSDDEPTPKRPKRLTGAQSRHHHQSSAADPTWGQKYVFSNLGDATTIPYGEESDFEDDADAMAYLQSVRQESYGIPHLLIAPTRGLGPQLPPELERHARGDTAEDGHVKQEPDLHQDAHAVTLDDEHAYYEDGAYIARPSETHHDLGELDAHDDTRQKELHEAYFASILDRYRALRRALHSRPPPGAAKRLSSARPTYLDRNPSTVRKWATVLRTANPHPLQLAIMDKYTVLRVLDVLLGGNFLRGGHTLTERTSQWLWGLLARLPDPGELDSAETASIRDLGRRAVLLGRSLAEMAALRAELEDDALGLHEDGEIGEEVDVSGADADMSEGEVHLKTDVFEDSSHEHMVQDDLVKKESSPTAEIVSNDSVKEETDSVEMDLSSDSGEHHEPEAAHANDDDGQALEGAKKALLSKLENRPDETDDDEAEAARLRLRMNMRATLSMILTVAGEYYGQRDLLEFREPFVGL</sequence>
<feature type="region of interest" description="Disordered" evidence="2">
    <location>
        <begin position="365"/>
        <end position="416"/>
    </location>
</feature>
<dbReference type="PANTHER" id="PTHR12794">
    <property type="entry name" value="GEMIN2"/>
    <property type="match status" value="1"/>
</dbReference>
<accession>A0A0F7ZK14</accession>
<dbReference type="GO" id="GO:0032797">
    <property type="term" value="C:SMN complex"/>
    <property type="evidence" value="ECO:0007669"/>
    <property type="project" value="TreeGrafter"/>
</dbReference>
<organism evidence="3 4">
    <name type="scientific">Hirsutella minnesotensis 3608</name>
    <dbReference type="NCBI Taxonomy" id="1043627"/>
    <lineage>
        <taxon>Eukaryota</taxon>
        <taxon>Fungi</taxon>
        <taxon>Dikarya</taxon>
        <taxon>Ascomycota</taxon>
        <taxon>Pezizomycotina</taxon>
        <taxon>Sordariomycetes</taxon>
        <taxon>Hypocreomycetidae</taxon>
        <taxon>Hypocreales</taxon>
        <taxon>Ophiocordycipitaceae</taxon>
        <taxon>Hirsutella</taxon>
    </lineage>
</organism>
<gene>
    <name evidence="3" type="ORF">HIM_05775</name>
</gene>
<feature type="compositionally biased region" description="Polar residues" evidence="2">
    <location>
        <begin position="374"/>
        <end position="383"/>
    </location>
</feature>
<dbReference type="InterPro" id="IPR035426">
    <property type="entry name" value="Gemin2/Brr1"/>
</dbReference>
<dbReference type="Pfam" id="PF04938">
    <property type="entry name" value="SIP1"/>
    <property type="match status" value="1"/>
</dbReference>
<protein>
    <recommendedName>
        <fullName evidence="5">V-snare</fullName>
    </recommendedName>
</protein>
<keyword evidence="4" id="KW-1185">Reference proteome</keyword>
<feature type="compositionally biased region" description="Acidic residues" evidence="2">
    <location>
        <begin position="8"/>
        <end position="19"/>
    </location>
</feature>
<dbReference type="EMBL" id="KQ030522">
    <property type="protein sequence ID" value="KJZ74866.1"/>
    <property type="molecule type" value="Genomic_DNA"/>
</dbReference>
<feature type="region of interest" description="Disordered" evidence="2">
    <location>
        <begin position="1"/>
        <end position="47"/>
    </location>
</feature>
<name>A0A0F7ZK14_9HYPO</name>
<comment type="similarity">
    <text evidence="1">Belongs to the gemin-2 family.</text>
</comment>